<dbReference type="EMBL" id="BT136122">
    <property type="protein sequence ID" value="AFK35917.1"/>
    <property type="molecule type" value="mRNA"/>
</dbReference>
<reference evidence="1" key="1">
    <citation type="submission" date="2012-05" db="EMBL/GenBank/DDBJ databases">
        <authorList>
            <person name="Krishnakumar V."/>
            <person name="Cheung F."/>
            <person name="Xiao Y."/>
            <person name="Chan A."/>
            <person name="Moskal W.A."/>
            <person name="Town C.D."/>
        </authorList>
    </citation>
    <scope>NUCLEOTIDE SEQUENCE</scope>
</reference>
<proteinExistence type="evidence at transcript level"/>
<name>I3S6M5_LOTJA</name>
<sequence>MQKSEIMQLGLGDNFSNSSSAEFWSMVIPLKSLLNMSFEVAMSKFSHPSGSPACL</sequence>
<organism evidence="1">
    <name type="scientific">Lotus japonicus</name>
    <name type="common">Lotus corniculatus var. japonicus</name>
    <dbReference type="NCBI Taxonomy" id="34305"/>
    <lineage>
        <taxon>Eukaryota</taxon>
        <taxon>Viridiplantae</taxon>
        <taxon>Streptophyta</taxon>
        <taxon>Embryophyta</taxon>
        <taxon>Tracheophyta</taxon>
        <taxon>Spermatophyta</taxon>
        <taxon>Magnoliopsida</taxon>
        <taxon>eudicotyledons</taxon>
        <taxon>Gunneridae</taxon>
        <taxon>Pentapetalae</taxon>
        <taxon>rosids</taxon>
        <taxon>fabids</taxon>
        <taxon>Fabales</taxon>
        <taxon>Fabaceae</taxon>
        <taxon>Papilionoideae</taxon>
        <taxon>50 kb inversion clade</taxon>
        <taxon>NPAAA clade</taxon>
        <taxon>Hologalegina</taxon>
        <taxon>robinioid clade</taxon>
        <taxon>Loteae</taxon>
        <taxon>Lotus</taxon>
    </lineage>
</organism>
<accession>I3S6M5</accession>
<protein>
    <submittedName>
        <fullName evidence="1">Uncharacterized protein</fullName>
    </submittedName>
</protein>
<evidence type="ECO:0000313" key="1">
    <source>
        <dbReference type="EMBL" id="AFK35917.1"/>
    </source>
</evidence>
<dbReference type="AlphaFoldDB" id="I3S6M5"/>